<gene>
    <name evidence="1" type="ORF">COY20_03810</name>
</gene>
<evidence type="ECO:0000313" key="2">
    <source>
        <dbReference type="Proteomes" id="UP000229336"/>
    </source>
</evidence>
<organism evidence="1 2">
    <name type="scientific">Candidatus Shapirobacteria bacterium CG_4_10_14_0_2_um_filter_40_12</name>
    <dbReference type="NCBI Taxonomy" id="1974871"/>
    <lineage>
        <taxon>Bacteria</taxon>
        <taxon>Candidatus Shapironibacteriota</taxon>
    </lineage>
</organism>
<comment type="caution">
    <text evidence="1">The sequence shown here is derived from an EMBL/GenBank/DDBJ whole genome shotgun (WGS) entry which is preliminary data.</text>
</comment>
<reference evidence="2" key="1">
    <citation type="submission" date="2017-09" db="EMBL/GenBank/DDBJ databases">
        <title>Depth-based differentiation of microbial function through sediment-hosted aquifers and enrichment of novel symbionts in the deep terrestrial subsurface.</title>
        <authorList>
            <person name="Probst A.J."/>
            <person name="Ladd B."/>
            <person name="Jarett J.K."/>
            <person name="Geller-Mcgrath D.E."/>
            <person name="Sieber C.M.K."/>
            <person name="Emerson J.B."/>
            <person name="Anantharaman K."/>
            <person name="Thomas B.C."/>
            <person name="Malmstrom R."/>
            <person name="Stieglmeier M."/>
            <person name="Klingl A."/>
            <person name="Woyke T."/>
            <person name="Ryan C.M."/>
            <person name="Banfield J.F."/>
        </authorList>
    </citation>
    <scope>NUCLEOTIDE SEQUENCE [LARGE SCALE GENOMIC DNA]</scope>
</reference>
<accession>A0A2M7TSQ0</accession>
<proteinExistence type="predicted"/>
<sequence length="101" mass="11544">MVGLMGAVRWSYRNYPWEKAEVEVLLTPILTPTSAPAVDPDYPLWKLLPYSGKGFVVDRYIEPLTLAVTIKGIDKKIVEKEIVKWLQENKVATDSHKLIFN</sequence>
<dbReference type="AlphaFoldDB" id="A0A2M7TSQ0"/>
<protein>
    <submittedName>
        <fullName evidence="1">Uncharacterized protein</fullName>
    </submittedName>
</protein>
<dbReference type="Proteomes" id="UP000229336">
    <property type="component" value="Unassembled WGS sequence"/>
</dbReference>
<evidence type="ECO:0000313" key="1">
    <source>
        <dbReference type="EMBL" id="PIZ58344.1"/>
    </source>
</evidence>
<name>A0A2M7TSQ0_9BACT</name>
<dbReference type="EMBL" id="PFNX01000069">
    <property type="protein sequence ID" value="PIZ58344.1"/>
    <property type="molecule type" value="Genomic_DNA"/>
</dbReference>